<dbReference type="Gene3D" id="1.10.287.540">
    <property type="entry name" value="Helix hairpin bin"/>
    <property type="match status" value="1"/>
</dbReference>
<evidence type="ECO:0000256" key="1">
    <source>
        <dbReference type="SAM" id="Phobius"/>
    </source>
</evidence>
<sequence length="216" mass="25569">MHFLWWLRLCHQQPRRRRNNMSMDSLRELDINELPFWPRPFRMAILAIITVAVLGLSYHFILADEWANYKREVARETQLKQDYQTKYQTAVNLPLYREQLARLNSDLETLLNMLPNDDETPKLLDDISLIGTRSGLRFDRIEWLNPQPREFYTALPMRIELRGAYHQIGDFVGQMSGLDRIISVKNFKMQLQDDEGTLSLSVNAETYRQQTLRAQP</sequence>
<proteinExistence type="predicted"/>
<dbReference type="OrthoDB" id="9802133at2"/>
<feature type="transmembrane region" description="Helical" evidence="1">
    <location>
        <begin position="41"/>
        <end position="61"/>
    </location>
</feature>
<dbReference type="PANTHER" id="PTHR39555">
    <property type="entry name" value="FIMBRIAL ASSEMBLY PROTEIN PILO-LIKE PROTEIN-RELATED"/>
    <property type="match status" value="1"/>
</dbReference>
<dbReference type="PANTHER" id="PTHR39555:SF1">
    <property type="entry name" value="TYPE IV PILUS INNER MEMBRANE COMPONENT PILO"/>
    <property type="match status" value="1"/>
</dbReference>
<accession>A0A443YYV3</accession>
<dbReference type="Pfam" id="PF04350">
    <property type="entry name" value="PilO"/>
    <property type="match status" value="1"/>
</dbReference>
<dbReference type="PIRSF" id="PIRSF016482">
    <property type="entry name" value="PilO"/>
    <property type="match status" value="1"/>
</dbReference>
<gene>
    <name evidence="2" type="ORF">EGC76_08975</name>
</gene>
<organism evidence="2 3">
    <name type="scientific">Pseudidiomarina gelatinasegens</name>
    <dbReference type="NCBI Taxonomy" id="2487740"/>
    <lineage>
        <taxon>Bacteria</taxon>
        <taxon>Pseudomonadati</taxon>
        <taxon>Pseudomonadota</taxon>
        <taxon>Gammaproteobacteria</taxon>
        <taxon>Alteromonadales</taxon>
        <taxon>Idiomarinaceae</taxon>
        <taxon>Pseudidiomarina</taxon>
    </lineage>
</organism>
<dbReference type="EMBL" id="RSFE01000006">
    <property type="protein sequence ID" value="RWU09319.1"/>
    <property type="molecule type" value="Genomic_DNA"/>
</dbReference>
<dbReference type="AlphaFoldDB" id="A0A443YYV3"/>
<protein>
    <submittedName>
        <fullName evidence="2">Pilus assembly protein PilP</fullName>
    </submittedName>
</protein>
<dbReference type="GO" id="GO:0043683">
    <property type="term" value="P:type IV pilus assembly"/>
    <property type="evidence" value="ECO:0007669"/>
    <property type="project" value="InterPro"/>
</dbReference>
<comment type="caution">
    <text evidence="2">The sequence shown here is derived from an EMBL/GenBank/DDBJ whole genome shotgun (WGS) entry which is preliminary data.</text>
</comment>
<dbReference type="Proteomes" id="UP000288789">
    <property type="component" value="Unassembled WGS sequence"/>
</dbReference>
<keyword evidence="1" id="KW-0472">Membrane</keyword>
<dbReference type="Gene3D" id="3.30.70.60">
    <property type="match status" value="1"/>
</dbReference>
<dbReference type="InterPro" id="IPR007445">
    <property type="entry name" value="PilO"/>
</dbReference>
<keyword evidence="3" id="KW-1185">Reference proteome</keyword>
<reference evidence="2 3" key="1">
    <citation type="submission" date="2018-12" db="EMBL/GenBank/DDBJ databases">
        <authorList>
            <person name="Li A."/>
            <person name="Zhang M."/>
            <person name="Zhu H."/>
        </authorList>
    </citation>
    <scope>NUCLEOTIDE SEQUENCE [LARGE SCALE GENOMIC DNA]</scope>
    <source>
        <strain evidence="2 3">R04H25</strain>
    </source>
</reference>
<dbReference type="GO" id="GO:0043107">
    <property type="term" value="P:type IV pilus-dependent motility"/>
    <property type="evidence" value="ECO:0007669"/>
    <property type="project" value="InterPro"/>
</dbReference>
<dbReference type="InterPro" id="IPR014717">
    <property type="entry name" value="Transl_elong_EF1B/ribsomal_bS6"/>
</dbReference>
<keyword evidence="1" id="KW-1133">Transmembrane helix</keyword>
<evidence type="ECO:0000313" key="2">
    <source>
        <dbReference type="EMBL" id="RWU09319.1"/>
    </source>
</evidence>
<name>A0A443YYV3_9GAMM</name>
<evidence type="ECO:0000313" key="3">
    <source>
        <dbReference type="Proteomes" id="UP000288789"/>
    </source>
</evidence>
<keyword evidence="1" id="KW-0812">Transmembrane</keyword>